<evidence type="ECO:0000259" key="1">
    <source>
        <dbReference type="Pfam" id="PF00339"/>
    </source>
</evidence>
<protein>
    <submittedName>
        <fullName evidence="2">Putative Arrestin-like protein</fullName>
    </submittedName>
</protein>
<keyword evidence="3" id="KW-1185">Reference proteome</keyword>
<name>L7JZN9_TRAHO</name>
<dbReference type="OrthoDB" id="7785529at2759"/>
<dbReference type="Pfam" id="PF00339">
    <property type="entry name" value="Arrestin_N"/>
    <property type="match status" value="1"/>
</dbReference>
<dbReference type="VEuPathDB" id="MicrosporidiaDB:THOM_0072"/>
<dbReference type="AlphaFoldDB" id="L7JZN9"/>
<proteinExistence type="predicted"/>
<dbReference type="InterPro" id="IPR014756">
    <property type="entry name" value="Ig_E-set"/>
</dbReference>
<accession>L7JZN9</accession>
<dbReference type="InterPro" id="IPR014752">
    <property type="entry name" value="Arrestin-like_C"/>
</dbReference>
<reference evidence="2 3" key="1">
    <citation type="journal article" date="2012" name="PLoS Pathog.">
        <title>The genome of the obligate intracellular parasite Trachipleistophora hominis: new insights into microsporidian genome dynamics and reductive evolution.</title>
        <authorList>
            <person name="Heinz E."/>
            <person name="Williams T.A."/>
            <person name="Nakjang S."/>
            <person name="Noel C.J."/>
            <person name="Swan D.C."/>
            <person name="Goldberg A.V."/>
            <person name="Harris S.R."/>
            <person name="Weinmaier T."/>
            <person name="Markert S."/>
            <person name="Becher D."/>
            <person name="Bernhardt J."/>
            <person name="Dagan T."/>
            <person name="Hacker C."/>
            <person name="Lucocq J.M."/>
            <person name="Schweder T."/>
            <person name="Rattei T."/>
            <person name="Hall N."/>
            <person name="Hirt R.P."/>
            <person name="Embley T.M."/>
        </authorList>
    </citation>
    <scope>NUCLEOTIDE SEQUENCE [LARGE SCALE GENOMIC DNA]</scope>
</reference>
<feature type="domain" description="Arrestin-like N-terminal" evidence="1">
    <location>
        <begin position="8"/>
        <end position="103"/>
    </location>
</feature>
<dbReference type="InParanoid" id="L7JZN9"/>
<gene>
    <name evidence="2" type="ORF">THOM_0072</name>
</gene>
<sequence>MQKNCNFKITLDKAYFLTNEIVSGRIHLELLEPINLHTIYVHFYKKFECEFDTPRNDSSFTKKRCRIDRTVYNKEVTVYESFRHVNKLGSGYHVFPFKITLRSNDSGTCNLSQYVDNVYVEANNYYGINAFLKVEGVFKPVLTDSVRVEIRTYHQKQKNHRYGKYYIMPVSDVHQFDCYRPHRQEPIRHDRYNCVLHACFKQCVWHQRRKITAVLPSCTQGKEQRRK</sequence>
<evidence type="ECO:0000313" key="2">
    <source>
        <dbReference type="EMBL" id="ELQ76933.1"/>
    </source>
</evidence>
<dbReference type="HOGENOM" id="CLU_1220434_0_0_1"/>
<dbReference type="Proteomes" id="UP000011185">
    <property type="component" value="Unassembled WGS sequence"/>
</dbReference>
<evidence type="ECO:0000313" key="3">
    <source>
        <dbReference type="Proteomes" id="UP000011185"/>
    </source>
</evidence>
<dbReference type="EMBL" id="JH993804">
    <property type="protein sequence ID" value="ELQ76933.1"/>
    <property type="molecule type" value="Genomic_DNA"/>
</dbReference>
<organism evidence="2 3">
    <name type="scientific">Trachipleistophora hominis</name>
    <name type="common">Microsporidian parasite</name>
    <dbReference type="NCBI Taxonomy" id="72359"/>
    <lineage>
        <taxon>Eukaryota</taxon>
        <taxon>Fungi</taxon>
        <taxon>Fungi incertae sedis</taxon>
        <taxon>Microsporidia</taxon>
        <taxon>Pleistophoridae</taxon>
        <taxon>Trachipleistophora</taxon>
    </lineage>
</organism>
<dbReference type="Gene3D" id="2.60.40.640">
    <property type="match status" value="1"/>
</dbReference>
<dbReference type="SUPFAM" id="SSF81296">
    <property type="entry name" value="E set domains"/>
    <property type="match status" value="1"/>
</dbReference>
<dbReference type="InterPro" id="IPR011021">
    <property type="entry name" value="Arrestin-like_N"/>
</dbReference>